<dbReference type="InterPro" id="IPR006016">
    <property type="entry name" value="UspA"/>
</dbReference>
<evidence type="ECO:0000313" key="3">
    <source>
        <dbReference type="EMBL" id="GAA1227726.1"/>
    </source>
</evidence>
<organism evidence="3 4">
    <name type="scientific">Kitasatospora nipponensis</name>
    <dbReference type="NCBI Taxonomy" id="258049"/>
    <lineage>
        <taxon>Bacteria</taxon>
        <taxon>Bacillati</taxon>
        <taxon>Actinomycetota</taxon>
        <taxon>Actinomycetes</taxon>
        <taxon>Kitasatosporales</taxon>
        <taxon>Streptomycetaceae</taxon>
        <taxon>Kitasatospora</taxon>
    </lineage>
</organism>
<dbReference type="EMBL" id="BAAALF010000020">
    <property type="protein sequence ID" value="GAA1227726.1"/>
    <property type="molecule type" value="Genomic_DNA"/>
</dbReference>
<dbReference type="PRINTS" id="PR01438">
    <property type="entry name" value="UNVRSLSTRESS"/>
</dbReference>
<dbReference type="RefSeq" id="WP_344440708.1">
    <property type="nucleotide sequence ID" value="NZ_BAAALF010000020.1"/>
</dbReference>
<evidence type="ECO:0000259" key="2">
    <source>
        <dbReference type="Pfam" id="PF00582"/>
    </source>
</evidence>
<dbReference type="PANTHER" id="PTHR46553">
    <property type="entry name" value="ADENINE NUCLEOTIDE ALPHA HYDROLASES-LIKE SUPERFAMILY PROTEIN"/>
    <property type="match status" value="1"/>
</dbReference>
<comment type="similarity">
    <text evidence="1">Belongs to the universal stress protein A family.</text>
</comment>
<keyword evidence="4" id="KW-1185">Reference proteome</keyword>
<dbReference type="InterPro" id="IPR014729">
    <property type="entry name" value="Rossmann-like_a/b/a_fold"/>
</dbReference>
<proteinExistence type="inferred from homology"/>
<dbReference type="CDD" id="cd23659">
    <property type="entry name" value="USP_At3g01520-like"/>
    <property type="match status" value="1"/>
</dbReference>
<dbReference type="PANTHER" id="PTHR46553:SF3">
    <property type="entry name" value="ADENINE NUCLEOTIDE ALPHA HYDROLASES-LIKE SUPERFAMILY PROTEIN"/>
    <property type="match status" value="1"/>
</dbReference>
<protein>
    <submittedName>
        <fullName evidence="3">Universal stress protein</fullName>
    </submittedName>
</protein>
<reference evidence="4" key="1">
    <citation type="journal article" date="2019" name="Int. J. Syst. Evol. Microbiol.">
        <title>The Global Catalogue of Microorganisms (GCM) 10K type strain sequencing project: providing services to taxonomists for standard genome sequencing and annotation.</title>
        <authorList>
            <consortium name="The Broad Institute Genomics Platform"/>
            <consortium name="The Broad Institute Genome Sequencing Center for Infectious Disease"/>
            <person name="Wu L."/>
            <person name="Ma J."/>
        </authorList>
    </citation>
    <scope>NUCLEOTIDE SEQUENCE [LARGE SCALE GENOMIC DNA]</scope>
    <source>
        <strain evidence="4">JCM 13004</strain>
    </source>
</reference>
<dbReference type="InterPro" id="IPR006015">
    <property type="entry name" value="Universal_stress_UspA"/>
</dbReference>
<dbReference type="Pfam" id="PF00582">
    <property type="entry name" value="Usp"/>
    <property type="match status" value="1"/>
</dbReference>
<accession>A0ABP4GKD3</accession>
<evidence type="ECO:0000256" key="1">
    <source>
        <dbReference type="ARBA" id="ARBA00008791"/>
    </source>
</evidence>
<comment type="caution">
    <text evidence="3">The sequence shown here is derived from an EMBL/GenBank/DDBJ whole genome shotgun (WGS) entry which is preliminary data.</text>
</comment>
<feature type="domain" description="UspA" evidence="2">
    <location>
        <begin position="9"/>
        <end position="144"/>
    </location>
</feature>
<name>A0ABP4GKD3_9ACTN</name>
<evidence type="ECO:0000313" key="4">
    <source>
        <dbReference type="Proteomes" id="UP001500037"/>
    </source>
</evidence>
<gene>
    <name evidence="3" type="ORF">GCM10009665_17800</name>
</gene>
<dbReference type="Gene3D" id="3.40.50.620">
    <property type="entry name" value="HUPs"/>
    <property type="match status" value="1"/>
</dbReference>
<dbReference type="Proteomes" id="UP001500037">
    <property type="component" value="Unassembled WGS sequence"/>
</dbReference>
<dbReference type="SUPFAM" id="SSF52402">
    <property type="entry name" value="Adenine nucleotide alpha hydrolases-like"/>
    <property type="match status" value="1"/>
</dbReference>
<sequence length="148" mass="15654">MTEQTEPQRRIVVGVDGSPSSIDALRWAVDQARTRSAVVEAVTAWQHPVSTGWTVPFEADEDLAAVMRKVLDDAIARTTDPQGQVEIRPRVVQGGTVSSLLEAARGAELLVVGSRGHGGFVGALLGSVSGHCVQHTPCPVVVVRHATT</sequence>